<feature type="transmembrane region" description="Helical" evidence="1">
    <location>
        <begin position="136"/>
        <end position="156"/>
    </location>
</feature>
<keyword evidence="1" id="KW-1133">Transmembrane helix</keyword>
<dbReference type="AlphaFoldDB" id="A0A370DT29"/>
<keyword evidence="3" id="KW-1185">Reference proteome</keyword>
<name>A0A370DT29_9GAMM</name>
<dbReference type="InterPro" id="IPR021354">
    <property type="entry name" value="DUF2975"/>
</dbReference>
<dbReference type="EMBL" id="QFXE01000005">
    <property type="protein sequence ID" value="RDH87624.1"/>
    <property type="molecule type" value="Genomic_DNA"/>
</dbReference>
<organism evidence="2 3">
    <name type="scientific">endosymbiont of Escarpia spicata</name>
    <dbReference type="NCBI Taxonomy" id="2200908"/>
    <lineage>
        <taxon>Bacteria</taxon>
        <taxon>Pseudomonadati</taxon>
        <taxon>Pseudomonadota</taxon>
        <taxon>Gammaproteobacteria</taxon>
        <taxon>sulfur-oxidizing symbionts</taxon>
    </lineage>
</organism>
<evidence type="ECO:0000313" key="3">
    <source>
        <dbReference type="Proteomes" id="UP000254771"/>
    </source>
</evidence>
<keyword evidence="1" id="KW-0472">Membrane</keyword>
<feature type="transmembrane region" description="Helical" evidence="1">
    <location>
        <begin position="57"/>
        <end position="82"/>
    </location>
</feature>
<protein>
    <recommendedName>
        <fullName evidence="4">DUF2975 domain-containing protein</fullName>
    </recommendedName>
</protein>
<reference evidence="2 3" key="1">
    <citation type="journal article" date="2018" name="ISME J.">
        <title>Endosymbiont genomes yield clues of tubeworm success.</title>
        <authorList>
            <person name="Li Y."/>
            <person name="Liles M.R."/>
            <person name="Halanych K.M."/>
        </authorList>
    </citation>
    <scope>NUCLEOTIDE SEQUENCE [LARGE SCALE GENOMIC DNA]</scope>
    <source>
        <strain evidence="2">A1462</strain>
    </source>
</reference>
<sequence length="170" mass="18363">MEKLKTTSARLQVLALVFFVLTPCVVALDAGTGAWAELLNMPQGISLDSTQISGGGLLAVLALGSIKPVVYMVAFYLLYKLLGLYRMGVIFTAENVATIRKIGWALVSIDIAAMLQTLITGPVLTFFQITPGHISARLEVGFLIVGLFVVLIAYVMDMGRELKEQDSLVI</sequence>
<keyword evidence="1" id="KW-0812">Transmembrane</keyword>
<dbReference type="Proteomes" id="UP000254771">
    <property type="component" value="Unassembled WGS sequence"/>
</dbReference>
<feature type="transmembrane region" description="Helical" evidence="1">
    <location>
        <begin position="102"/>
        <end position="124"/>
    </location>
</feature>
<proteinExistence type="predicted"/>
<evidence type="ECO:0000256" key="1">
    <source>
        <dbReference type="SAM" id="Phobius"/>
    </source>
</evidence>
<evidence type="ECO:0008006" key="4">
    <source>
        <dbReference type="Google" id="ProtNLM"/>
    </source>
</evidence>
<accession>A0A370DT29</accession>
<gene>
    <name evidence="2" type="ORF">DIZ78_03405</name>
</gene>
<comment type="caution">
    <text evidence="2">The sequence shown here is derived from an EMBL/GenBank/DDBJ whole genome shotgun (WGS) entry which is preliminary data.</text>
</comment>
<dbReference type="Pfam" id="PF11188">
    <property type="entry name" value="DUF2975"/>
    <property type="match status" value="1"/>
</dbReference>
<evidence type="ECO:0000313" key="2">
    <source>
        <dbReference type="EMBL" id="RDH87624.1"/>
    </source>
</evidence>